<organism evidence="1 2">
    <name type="scientific">Microthyrium microscopicum</name>
    <dbReference type="NCBI Taxonomy" id="703497"/>
    <lineage>
        <taxon>Eukaryota</taxon>
        <taxon>Fungi</taxon>
        <taxon>Dikarya</taxon>
        <taxon>Ascomycota</taxon>
        <taxon>Pezizomycotina</taxon>
        <taxon>Dothideomycetes</taxon>
        <taxon>Dothideomycetes incertae sedis</taxon>
        <taxon>Microthyriales</taxon>
        <taxon>Microthyriaceae</taxon>
        <taxon>Microthyrium</taxon>
    </lineage>
</organism>
<protein>
    <submittedName>
        <fullName evidence="1">Uncharacterized protein</fullName>
    </submittedName>
</protein>
<dbReference type="AlphaFoldDB" id="A0A6A6U2G1"/>
<gene>
    <name evidence="1" type="ORF">BT63DRAFT_61629</name>
</gene>
<keyword evidence="2" id="KW-1185">Reference proteome</keyword>
<dbReference type="EMBL" id="MU004240">
    <property type="protein sequence ID" value="KAF2665318.1"/>
    <property type="molecule type" value="Genomic_DNA"/>
</dbReference>
<proteinExistence type="predicted"/>
<sequence>MLSTSTASLAPPMASSNHARLRYHSRVFAHFLVSDRSCETCGANGVLRCPGCPSCQNATDNSKKEKDH</sequence>
<evidence type="ECO:0000313" key="1">
    <source>
        <dbReference type="EMBL" id="KAF2665318.1"/>
    </source>
</evidence>
<reference evidence="1" key="1">
    <citation type="journal article" date="2020" name="Stud. Mycol.">
        <title>101 Dothideomycetes genomes: a test case for predicting lifestyles and emergence of pathogens.</title>
        <authorList>
            <person name="Haridas S."/>
            <person name="Albert R."/>
            <person name="Binder M."/>
            <person name="Bloem J."/>
            <person name="Labutti K."/>
            <person name="Salamov A."/>
            <person name="Andreopoulos B."/>
            <person name="Baker S."/>
            <person name="Barry K."/>
            <person name="Bills G."/>
            <person name="Bluhm B."/>
            <person name="Cannon C."/>
            <person name="Castanera R."/>
            <person name="Culley D."/>
            <person name="Daum C."/>
            <person name="Ezra D."/>
            <person name="Gonzalez J."/>
            <person name="Henrissat B."/>
            <person name="Kuo A."/>
            <person name="Liang C."/>
            <person name="Lipzen A."/>
            <person name="Lutzoni F."/>
            <person name="Magnuson J."/>
            <person name="Mondo S."/>
            <person name="Nolan M."/>
            <person name="Ohm R."/>
            <person name="Pangilinan J."/>
            <person name="Park H.-J."/>
            <person name="Ramirez L."/>
            <person name="Alfaro M."/>
            <person name="Sun H."/>
            <person name="Tritt A."/>
            <person name="Yoshinaga Y."/>
            <person name="Zwiers L.-H."/>
            <person name="Turgeon B."/>
            <person name="Goodwin S."/>
            <person name="Spatafora J."/>
            <person name="Crous P."/>
            <person name="Grigoriev I."/>
        </authorList>
    </citation>
    <scope>NUCLEOTIDE SEQUENCE</scope>
    <source>
        <strain evidence="1">CBS 115976</strain>
    </source>
</reference>
<name>A0A6A6U2G1_9PEZI</name>
<evidence type="ECO:0000313" key="2">
    <source>
        <dbReference type="Proteomes" id="UP000799302"/>
    </source>
</evidence>
<accession>A0A6A6U2G1</accession>
<dbReference type="Proteomes" id="UP000799302">
    <property type="component" value="Unassembled WGS sequence"/>
</dbReference>